<dbReference type="GO" id="GO:0042597">
    <property type="term" value="C:periplasmic space"/>
    <property type="evidence" value="ECO:0007669"/>
    <property type="project" value="UniProtKB-SubCell"/>
</dbReference>
<organism evidence="6">
    <name type="scientific">mine drainage metagenome</name>
    <dbReference type="NCBI Taxonomy" id="410659"/>
    <lineage>
        <taxon>unclassified sequences</taxon>
        <taxon>metagenomes</taxon>
        <taxon>ecological metagenomes</taxon>
    </lineage>
</organism>
<dbReference type="NCBIfam" id="TIGR02800">
    <property type="entry name" value="propeller_TolB"/>
    <property type="match status" value="1"/>
</dbReference>
<protein>
    <submittedName>
        <fullName evidence="6">Protein TolB</fullName>
    </submittedName>
</protein>
<evidence type="ECO:0000259" key="5">
    <source>
        <dbReference type="Pfam" id="PF04052"/>
    </source>
</evidence>
<evidence type="ECO:0000313" key="6">
    <source>
        <dbReference type="EMBL" id="OIR02444.1"/>
    </source>
</evidence>
<evidence type="ECO:0000256" key="1">
    <source>
        <dbReference type="ARBA" id="ARBA00004418"/>
    </source>
</evidence>
<accession>A0A1J5SL66</accession>
<feature type="domain" description="TolB N-terminal" evidence="5">
    <location>
        <begin position="27"/>
        <end position="130"/>
    </location>
</feature>
<dbReference type="Gene3D" id="2.120.10.30">
    <property type="entry name" value="TolB, C-terminal domain"/>
    <property type="match status" value="1"/>
</dbReference>
<dbReference type="Gene3D" id="3.40.50.10070">
    <property type="entry name" value="TolB, N-terminal domain"/>
    <property type="match status" value="1"/>
</dbReference>
<dbReference type="Pfam" id="PF04052">
    <property type="entry name" value="TolB_N"/>
    <property type="match status" value="1"/>
</dbReference>
<dbReference type="InterPro" id="IPR011659">
    <property type="entry name" value="WD40"/>
</dbReference>
<gene>
    <name evidence="6" type="primary">tolB_9</name>
    <name evidence="6" type="ORF">GALL_153950</name>
</gene>
<proteinExistence type="inferred from homology"/>
<dbReference type="GO" id="GO:0017038">
    <property type="term" value="P:protein import"/>
    <property type="evidence" value="ECO:0007669"/>
    <property type="project" value="InterPro"/>
</dbReference>
<sequence>MFIYMNILRWFVMLGALLVTTTASAALEIEISGGSAQQIPIAIVPFGQAANVNQLDISSIIGADLRRSGLFRVLETGGVVSRPTDTAQIKYAEWAALQAQAMAVGNIEVLPGNRLKITFKLADVLKQTQLAGMEYNITPSQFRTTAHKIADVIYQKLTGEAGIFASRIAYINKAKGRYALQVADADGVNPQTVVSSNEPIISPAWSPDGTKLAYVSFEKKKPIIFIQSLMTGQRTVLANFKGNNSAPAWSPDGSKLAIVLTYGANSQIYTINANGTGLKPLTKSSAIDTEPTWSPDAKWIYFSSDRGGKPQIYKVSSLGGDAERVTFEGANNLSPRFSPDGKFLAMIRSDGGSYRVALQDLTSGQGQLLSEGGQDESPSFAPNGRVILYATRIGGRGALAAVSADGRVKQRLSESGGDVREPAWGPLLN</sequence>
<dbReference type="InterPro" id="IPR007195">
    <property type="entry name" value="TolB_N"/>
</dbReference>
<name>A0A1J5SL66_9ZZZZ</name>
<comment type="similarity">
    <text evidence="2">Belongs to the TolB family.</text>
</comment>
<keyword evidence="3" id="KW-0732">Signal</keyword>
<dbReference type="Pfam" id="PF07676">
    <property type="entry name" value="PD40"/>
    <property type="match status" value="5"/>
</dbReference>
<reference evidence="6" key="1">
    <citation type="submission" date="2016-10" db="EMBL/GenBank/DDBJ databases">
        <title>Sequence of Gallionella enrichment culture.</title>
        <authorList>
            <person name="Poehlein A."/>
            <person name="Muehling M."/>
            <person name="Daniel R."/>
        </authorList>
    </citation>
    <scope>NUCLEOTIDE SEQUENCE</scope>
</reference>
<evidence type="ECO:0000256" key="4">
    <source>
        <dbReference type="ARBA" id="ARBA00022764"/>
    </source>
</evidence>
<dbReference type="PANTHER" id="PTHR36842:SF1">
    <property type="entry name" value="PROTEIN TOLB"/>
    <property type="match status" value="1"/>
</dbReference>
<keyword evidence="4" id="KW-0574">Periplasm</keyword>
<comment type="subcellular location">
    <subcellularLocation>
        <location evidence="1">Periplasm</location>
    </subcellularLocation>
</comment>
<dbReference type="InterPro" id="IPR014167">
    <property type="entry name" value="Tol-Pal_TolB"/>
</dbReference>
<dbReference type="SUPFAM" id="SSF52964">
    <property type="entry name" value="TolB, N-terminal domain"/>
    <property type="match status" value="1"/>
</dbReference>
<evidence type="ECO:0000256" key="3">
    <source>
        <dbReference type="ARBA" id="ARBA00022729"/>
    </source>
</evidence>
<dbReference type="AlphaFoldDB" id="A0A1J5SL66"/>
<comment type="caution">
    <text evidence="6">The sequence shown here is derived from an EMBL/GenBank/DDBJ whole genome shotgun (WGS) entry which is preliminary data.</text>
</comment>
<dbReference type="InterPro" id="IPR011042">
    <property type="entry name" value="6-blade_b-propeller_TolB-like"/>
</dbReference>
<dbReference type="EMBL" id="MLJW01000074">
    <property type="protein sequence ID" value="OIR02444.1"/>
    <property type="molecule type" value="Genomic_DNA"/>
</dbReference>
<dbReference type="PANTHER" id="PTHR36842">
    <property type="entry name" value="PROTEIN TOLB HOMOLOG"/>
    <property type="match status" value="1"/>
</dbReference>
<dbReference type="HAMAP" id="MF_00671">
    <property type="entry name" value="TolB"/>
    <property type="match status" value="1"/>
</dbReference>
<evidence type="ECO:0000256" key="2">
    <source>
        <dbReference type="ARBA" id="ARBA00009820"/>
    </source>
</evidence>
<dbReference type="SUPFAM" id="SSF69304">
    <property type="entry name" value="Tricorn protease N-terminal domain"/>
    <property type="match status" value="1"/>
</dbReference>